<evidence type="ECO:0000259" key="5">
    <source>
        <dbReference type="PROSITE" id="PS51898"/>
    </source>
</evidence>
<dbReference type="PANTHER" id="PTHR30349:SF64">
    <property type="entry name" value="PROPHAGE INTEGRASE INTD-RELATED"/>
    <property type="match status" value="1"/>
</dbReference>
<evidence type="ECO:0000313" key="10">
    <source>
        <dbReference type="Proteomes" id="UP000527860"/>
    </source>
</evidence>
<dbReference type="InterPro" id="IPR010998">
    <property type="entry name" value="Integrase_recombinase_N"/>
</dbReference>
<dbReference type="InterPro" id="IPR011010">
    <property type="entry name" value="DNA_brk_join_enz"/>
</dbReference>
<dbReference type="Pfam" id="PF14657">
    <property type="entry name" value="Arm-DNA-bind_4"/>
    <property type="match status" value="1"/>
</dbReference>
<reference evidence="8" key="3">
    <citation type="submission" date="2020-04" db="EMBL/GenBank/DDBJ databases">
        <authorList>
            <person name="Tanveer F."/>
            <person name="Xie Y."/>
            <person name="Shinwari Z.K."/>
        </authorList>
    </citation>
    <scope>NUCLEOTIDE SEQUENCE</scope>
    <source>
        <strain evidence="8">MOSEL-ME25</strain>
    </source>
</reference>
<dbReference type="GeneID" id="77846094"/>
<dbReference type="InterPro" id="IPR002104">
    <property type="entry name" value="Integrase_catalytic"/>
</dbReference>
<keyword evidence="10" id="KW-1185">Reference proteome</keyword>
<keyword evidence="2 4" id="KW-0238">DNA-binding</keyword>
<dbReference type="InterPro" id="IPR028259">
    <property type="entry name" value="AP2-like_int_N"/>
</dbReference>
<organism evidence="7 9">
    <name type="scientific">Salinicoccus roseus</name>
    <dbReference type="NCBI Taxonomy" id="45670"/>
    <lineage>
        <taxon>Bacteria</taxon>
        <taxon>Bacillati</taxon>
        <taxon>Bacillota</taxon>
        <taxon>Bacilli</taxon>
        <taxon>Bacillales</taxon>
        <taxon>Staphylococcaceae</taxon>
        <taxon>Salinicoccus</taxon>
    </lineage>
</organism>
<dbReference type="InterPro" id="IPR050090">
    <property type="entry name" value="Tyrosine_recombinase_XerCD"/>
</dbReference>
<dbReference type="AlphaFoldDB" id="A0A0C2H885"/>
<dbReference type="InterPro" id="IPR013762">
    <property type="entry name" value="Integrase-like_cat_sf"/>
</dbReference>
<keyword evidence="3" id="KW-0233">DNA recombination</keyword>
<dbReference type="Gene3D" id="1.10.443.10">
    <property type="entry name" value="Intergrase catalytic core"/>
    <property type="match status" value="1"/>
</dbReference>
<gene>
    <name evidence="8" type="ORF">F7P68_0012505</name>
    <name evidence="7" type="ORF">SN16_11090</name>
</gene>
<reference evidence="10" key="2">
    <citation type="submission" date="2020-04" db="EMBL/GenBank/DDBJ databases">
        <title>Genome analysis and biological profiling of marine Cellulosimicrobium funkei MOSEL-ME6.</title>
        <authorList>
            <person name="Tanveer F."/>
            <person name="Xie Y."/>
            <person name="Shinwari Z.K."/>
        </authorList>
    </citation>
    <scope>NUCLEOTIDE SEQUENCE [LARGE SCALE GENOMIC DNA]</scope>
    <source>
        <strain evidence="10">MOSEL-ME25</strain>
    </source>
</reference>
<dbReference type="EMBL" id="JXII01000009">
    <property type="protein sequence ID" value="KIH70040.1"/>
    <property type="molecule type" value="Genomic_DNA"/>
</dbReference>
<dbReference type="PROSITE" id="PS51898">
    <property type="entry name" value="TYR_RECOMBINASE"/>
    <property type="match status" value="1"/>
</dbReference>
<dbReference type="SUPFAM" id="SSF56349">
    <property type="entry name" value="DNA breaking-rejoining enzymes"/>
    <property type="match status" value="1"/>
</dbReference>
<feature type="domain" description="Core-binding (CB)" evidence="6">
    <location>
        <begin position="74"/>
        <end position="162"/>
    </location>
</feature>
<reference evidence="7 9" key="1">
    <citation type="submission" date="2015-01" db="EMBL/GenBank/DDBJ databases">
        <title>Genome sequences of high lactate-tolerant strain Salinicoccus roseus W12 with industrial interest.</title>
        <authorList>
            <person name="Wang H."/>
            <person name="Yu B."/>
        </authorList>
    </citation>
    <scope>NUCLEOTIDE SEQUENCE [LARGE SCALE GENOMIC DNA]</scope>
    <source>
        <strain evidence="7 9">W12</strain>
    </source>
</reference>
<dbReference type="EMBL" id="JABEVU030000001">
    <property type="protein sequence ID" value="MDB0581346.1"/>
    <property type="molecule type" value="Genomic_DNA"/>
</dbReference>
<dbReference type="PANTHER" id="PTHR30349">
    <property type="entry name" value="PHAGE INTEGRASE-RELATED"/>
    <property type="match status" value="1"/>
</dbReference>
<dbReference type="InterPro" id="IPR044068">
    <property type="entry name" value="CB"/>
</dbReference>
<name>A0A0C2H885_9STAP</name>
<sequence length="401" mass="47155">MTLHKSKKYDNVYWYQNSKGKKWAYRLKYYDANGRRKEKKRTGFASERDAFAEMIEMQDAINKEDHSKLNRSQMTIGEWFAKHIEMNQPREDGAGTWSFNTYINRENVLKNYISPLLGDIRLIDLDLYTYEQLFINKLKQDLDPATVDLYHTFVNIAVNAAVRYKIISENQIRHATLPTIDRSEDDKFITHVELATLITDFEKNENLTNYTILMTLAFTGIRINEIRALKWKNIDFENRKIQIYKSMNRNKIGPTKGRKKRILKVDQTLIDLLQVYRKWCIERTFKKGEALTHESFIFISEQKGTLVGYNTVLYALRRSNERTGMKITPHMLRHTHATLLIMDNRPLDTIARRLGNTTEVLLDTYAHVIDSMEDDLVESFSKTMHLGQKLGQNDEHKRSTP</sequence>
<evidence type="ECO:0000256" key="4">
    <source>
        <dbReference type="PROSITE-ProRule" id="PRU01248"/>
    </source>
</evidence>
<dbReference type="CDD" id="cd01189">
    <property type="entry name" value="INT_ICEBs1_C_like"/>
    <property type="match status" value="1"/>
</dbReference>
<dbReference type="GO" id="GO:0003677">
    <property type="term" value="F:DNA binding"/>
    <property type="evidence" value="ECO:0007669"/>
    <property type="project" value="UniProtKB-UniRule"/>
</dbReference>
<reference evidence="8 10" key="4">
    <citation type="submission" date="2022-12" db="EMBL/GenBank/DDBJ databases">
        <title>Genome analysis and biological profiling of marine Salinicoccus roseus MOSEL-ME25.</title>
        <authorList>
            <person name="Mirza F.T."/>
            <person name="Xie Y."/>
            <person name="Shinwari Z.K."/>
        </authorList>
    </citation>
    <scope>NUCLEOTIDE SEQUENCE [LARGE SCALE GENOMIC DNA]</scope>
    <source>
        <strain evidence="8 10">MOSEL-ME25</strain>
    </source>
</reference>
<dbReference type="STRING" id="45670.SN16_11090"/>
<dbReference type="Pfam" id="PF00589">
    <property type="entry name" value="Phage_integrase"/>
    <property type="match status" value="1"/>
</dbReference>
<feature type="domain" description="Tyr recombinase" evidence="5">
    <location>
        <begin position="184"/>
        <end position="378"/>
    </location>
</feature>
<evidence type="ECO:0000313" key="8">
    <source>
        <dbReference type="EMBL" id="MDB0581346.1"/>
    </source>
</evidence>
<dbReference type="OrthoDB" id="9803188at2"/>
<dbReference type="Proteomes" id="UP000031546">
    <property type="component" value="Unassembled WGS sequence"/>
</dbReference>
<evidence type="ECO:0000256" key="3">
    <source>
        <dbReference type="ARBA" id="ARBA00023172"/>
    </source>
</evidence>
<dbReference type="Gene3D" id="1.10.150.130">
    <property type="match status" value="1"/>
</dbReference>
<dbReference type="GO" id="GO:0015074">
    <property type="term" value="P:DNA integration"/>
    <property type="evidence" value="ECO:0007669"/>
    <property type="project" value="InterPro"/>
</dbReference>
<comment type="caution">
    <text evidence="7">The sequence shown here is derived from an EMBL/GenBank/DDBJ whole genome shotgun (WGS) entry which is preliminary data.</text>
</comment>
<dbReference type="PROSITE" id="PS51900">
    <property type="entry name" value="CB"/>
    <property type="match status" value="1"/>
</dbReference>
<evidence type="ECO:0000313" key="9">
    <source>
        <dbReference type="Proteomes" id="UP000031546"/>
    </source>
</evidence>
<comment type="similarity">
    <text evidence="1">Belongs to the 'phage' integrase family.</text>
</comment>
<protein>
    <submittedName>
        <fullName evidence="8">Tyrosine-type recombinase/integrase</fullName>
    </submittedName>
</protein>
<evidence type="ECO:0000256" key="1">
    <source>
        <dbReference type="ARBA" id="ARBA00008857"/>
    </source>
</evidence>
<dbReference type="Proteomes" id="UP000527860">
    <property type="component" value="Unassembled WGS sequence"/>
</dbReference>
<proteinExistence type="inferred from homology"/>
<dbReference type="GO" id="GO:0006310">
    <property type="term" value="P:DNA recombination"/>
    <property type="evidence" value="ECO:0007669"/>
    <property type="project" value="UniProtKB-KW"/>
</dbReference>
<evidence type="ECO:0000313" key="7">
    <source>
        <dbReference type="EMBL" id="KIH70040.1"/>
    </source>
</evidence>
<evidence type="ECO:0000259" key="6">
    <source>
        <dbReference type="PROSITE" id="PS51900"/>
    </source>
</evidence>
<accession>A0A0C2H885</accession>
<dbReference type="RefSeq" id="WP_040106681.1">
    <property type="nucleotide sequence ID" value="NZ_JABEVU030000001.1"/>
</dbReference>
<evidence type="ECO:0000256" key="2">
    <source>
        <dbReference type="ARBA" id="ARBA00023125"/>
    </source>
</evidence>